<gene>
    <name evidence="1" type="ORF">EIZ48_24075</name>
</gene>
<organism evidence="1 2">
    <name type="scientific">Photobacterium alginatilyticum</name>
    <dbReference type="NCBI Taxonomy" id="1775171"/>
    <lineage>
        <taxon>Bacteria</taxon>
        <taxon>Pseudomonadati</taxon>
        <taxon>Pseudomonadota</taxon>
        <taxon>Gammaproteobacteria</taxon>
        <taxon>Vibrionales</taxon>
        <taxon>Vibrionaceae</taxon>
        <taxon>Photobacterium</taxon>
    </lineage>
</organism>
<dbReference type="PANTHER" id="PTHR43544:SF12">
    <property type="entry name" value="NAD(P)-BINDING ROSSMANN-FOLD SUPERFAMILY PROTEIN"/>
    <property type="match status" value="1"/>
</dbReference>
<accession>A0ABW9YP35</accession>
<dbReference type="InterPro" id="IPR036291">
    <property type="entry name" value="NAD(P)-bd_dom_sf"/>
</dbReference>
<dbReference type="InterPro" id="IPR051468">
    <property type="entry name" value="Fungal_SecMetab_SDRs"/>
</dbReference>
<dbReference type="InterPro" id="IPR002347">
    <property type="entry name" value="SDR_fam"/>
</dbReference>
<protein>
    <submittedName>
        <fullName evidence="1">SDR family NAD(P)-dependent oxidoreductase</fullName>
    </submittedName>
</protein>
<dbReference type="Proteomes" id="UP000738517">
    <property type="component" value="Unassembled WGS sequence"/>
</dbReference>
<dbReference type="Gene3D" id="3.40.50.720">
    <property type="entry name" value="NAD(P)-binding Rossmann-like Domain"/>
    <property type="match status" value="1"/>
</dbReference>
<name>A0ABW9YP35_9GAMM</name>
<dbReference type="EMBL" id="RSEJ01000033">
    <property type="protein sequence ID" value="NBI55599.1"/>
    <property type="molecule type" value="Genomic_DNA"/>
</dbReference>
<dbReference type="Pfam" id="PF00106">
    <property type="entry name" value="adh_short"/>
    <property type="match status" value="1"/>
</dbReference>
<dbReference type="PRINTS" id="PR00081">
    <property type="entry name" value="GDHRDH"/>
</dbReference>
<reference evidence="1 2" key="1">
    <citation type="journal article" date="2017" name="Int. J. Syst. Evol. Microbiol.">
        <title>Photobacterium alginatilyticum sp. nov., a marine bacterium isolated from bottom seawater.</title>
        <authorList>
            <person name="Wang X."/>
            <person name="Wang Y."/>
            <person name="Yang X."/>
            <person name="Sun H."/>
            <person name="Li B."/>
            <person name="Zhang X.H."/>
        </authorList>
    </citation>
    <scope>NUCLEOTIDE SEQUENCE [LARGE SCALE GENOMIC DNA]</scope>
    <source>
        <strain evidence="1 2">P03D4</strain>
    </source>
</reference>
<dbReference type="RefSeq" id="WP_160657415.1">
    <property type="nucleotide sequence ID" value="NZ_RSEJ01000033.1"/>
</dbReference>
<keyword evidence="2" id="KW-1185">Reference proteome</keyword>
<comment type="caution">
    <text evidence="1">The sequence shown here is derived from an EMBL/GenBank/DDBJ whole genome shotgun (WGS) entry which is preliminary data.</text>
</comment>
<sequence length="235" mass="26274">MKILIIGGSGGIGTALVSLFVTSKPEAIIYATYRTHRPLIENNRVRWYQLDATSEQDVRALANSITSLDILINAAGSLHLPSRKPEKSVNEFNPDFFNHNIQSNVVPTMYLAKYFAKHLKSKQGTYFIAISARIGSIEDNKIGGWISYRCSKAALNMAIKTISIEWKHKLPNCCVFAFHPGTTDTNLSKPFQRNVPSNKLFTSDYVAYCLLELLDAAEPTDSGKFFSYDGTEIPW</sequence>
<evidence type="ECO:0000313" key="2">
    <source>
        <dbReference type="Proteomes" id="UP000738517"/>
    </source>
</evidence>
<evidence type="ECO:0000313" key="1">
    <source>
        <dbReference type="EMBL" id="NBI55599.1"/>
    </source>
</evidence>
<dbReference type="PANTHER" id="PTHR43544">
    <property type="entry name" value="SHORT-CHAIN DEHYDROGENASE/REDUCTASE"/>
    <property type="match status" value="1"/>
</dbReference>
<proteinExistence type="predicted"/>
<dbReference type="SUPFAM" id="SSF51735">
    <property type="entry name" value="NAD(P)-binding Rossmann-fold domains"/>
    <property type="match status" value="1"/>
</dbReference>